<dbReference type="EMBL" id="BSQG01000003">
    <property type="protein sequence ID" value="GLU47681.1"/>
    <property type="molecule type" value="Genomic_DNA"/>
</dbReference>
<evidence type="ECO:0000313" key="2">
    <source>
        <dbReference type="Proteomes" id="UP001165092"/>
    </source>
</evidence>
<dbReference type="AlphaFoldDB" id="A0A9W6P5T5"/>
<evidence type="ECO:0000313" key="1">
    <source>
        <dbReference type="EMBL" id="GLU47681.1"/>
    </source>
</evidence>
<organism evidence="1 2">
    <name type="scientific">Nocardiopsis ansamitocini</name>
    <dbReference type="NCBI Taxonomy" id="1670832"/>
    <lineage>
        <taxon>Bacteria</taxon>
        <taxon>Bacillati</taxon>
        <taxon>Actinomycetota</taxon>
        <taxon>Actinomycetes</taxon>
        <taxon>Streptosporangiales</taxon>
        <taxon>Nocardiopsidaceae</taxon>
        <taxon>Nocardiopsis</taxon>
    </lineage>
</organism>
<reference evidence="1" key="1">
    <citation type="submission" date="2023-02" db="EMBL/GenBank/DDBJ databases">
        <title>Nocardiopsis ansamitocini NBRC 112285.</title>
        <authorList>
            <person name="Ichikawa N."/>
            <person name="Sato H."/>
            <person name="Tonouchi N."/>
        </authorList>
    </citation>
    <scope>NUCLEOTIDE SEQUENCE</scope>
    <source>
        <strain evidence="1">NBRC 112285</strain>
    </source>
</reference>
<proteinExistence type="predicted"/>
<sequence>MLEDGAAETALTRPLKCRADSVADRGAVAMQIRHSARQQDVGVRGLGGSVEGRGTRRAWAVRVLGVTVRRWTGRDGNRRDRTSSRFLPGTTRGTIRWAVGTPPTGRRVRDGVAPGEVGGELVEGDPADILVLD</sequence>
<keyword evidence="2" id="KW-1185">Reference proteome</keyword>
<accession>A0A9W6P5T5</accession>
<dbReference type="Proteomes" id="UP001165092">
    <property type="component" value="Unassembled WGS sequence"/>
</dbReference>
<name>A0A9W6P5T5_9ACTN</name>
<protein>
    <submittedName>
        <fullName evidence="1">Uncharacterized protein</fullName>
    </submittedName>
</protein>
<comment type="caution">
    <text evidence="1">The sequence shown here is derived from an EMBL/GenBank/DDBJ whole genome shotgun (WGS) entry which is preliminary data.</text>
</comment>
<gene>
    <name evidence="1" type="ORF">Nans01_20320</name>
</gene>